<accession>A0AA38U7H3</accession>
<name>A0AA38U7H3_9EURO</name>
<feature type="compositionally biased region" description="Polar residues" evidence="1">
    <location>
        <begin position="345"/>
        <end position="357"/>
    </location>
</feature>
<comment type="caution">
    <text evidence="2">The sequence shown here is derived from an EMBL/GenBank/DDBJ whole genome shotgun (WGS) entry which is preliminary data.</text>
</comment>
<feature type="region of interest" description="Disordered" evidence="1">
    <location>
        <begin position="209"/>
        <end position="248"/>
    </location>
</feature>
<sequence>MEDSNETEASYSPSLWVMQDSIVQAHDSPFDGQQIWSPFAGTPLNTVDLQDAPEAANEQQRTRKRQRTLRNKLPLLQLEEWERERVYNEEPPICVHYAVDWKICLDDKQISKNSERNVVLEPASFWQAILRPRLEGMVEKKMGHVQNAQPYETIIVTSVTARGEHDLTHEFEGLGIDWTDVNSQLIDWSNLFQDGKKLRIDLTFYYRSQGPSPSGPSVARRGGRGRLSVTQQRIQERSARLQAEEETEGRASTWAEVYQKVRCPSACPKGPHCFIDEEDPERTHYKLYTLHLRRLVKHKLEGGKFDSQGDIPDDLRRDLYAEADRANARKRTARRTSPAGPVPVTINNNFPEQSSVGPLSATKVSADGRGSADLLSPVIVSGHHDVAVHNYSTWLQSRYDGTIYKEAIVAAEQLVQNRMLGLDHLHEDRNWQFLVNEGIPVGIARRFVCDIKLYFKHLHTE</sequence>
<reference evidence="2" key="1">
    <citation type="submission" date="2022-10" db="EMBL/GenBank/DDBJ databases">
        <title>Culturing micro-colonial fungi from biological soil crusts in the Mojave desert and describing Neophaeococcomyces mojavensis, and introducing the new genera and species Taxawa tesnikishii.</title>
        <authorList>
            <person name="Kurbessoian T."/>
            <person name="Stajich J.E."/>
        </authorList>
    </citation>
    <scope>NUCLEOTIDE SEQUENCE</scope>
    <source>
        <strain evidence="2">TK_41</strain>
    </source>
</reference>
<evidence type="ECO:0000313" key="3">
    <source>
        <dbReference type="Proteomes" id="UP001172673"/>
    </source>
</evidence>
<evidence type="ECO:0000313" key="2">
    <source>
        <dbReference type="EMBL" id="KAJ9601891.1"/>
    </source>
</evidence>
<protein>
    <submittedName>
        <fullName evidence="2">Uncharacterized protein</fullName>
    </submittedName>
</protein>
<proteinExistence type="predicted"/>
<dbReference type="EMBL" id="JAPDRK010000032">
    <property type="protein sequence ID" value="KAJ9601891.1"/>
    <property type="molecule type" value="Genomic_DNA"/>
</dbReference>
<dbReference type="Proteomes" id="UP001172673">
    <property type="component" value="Unassembled WGS sequence"/>
</dbReference>
<keyword evidence="3" id="KW-1185">Reference proteome</keyword>
<evidence type="ECO:0000256" key="1">
    <source>
        <dbReference type="SAM" id="MobiDB-lite"/>
    </source>
</evidence>
<feature type="compositionally biased region" description="Basic and acidic residues" evidence="1">
    <location>
        <begin position="234"/>
        <end position="243"/>
    </location>
</feature>
<feature type="region of interest" description="Disordered" evidence="1">
    <location>
        <begin position="326"/>
        <end position="363"/>
    </location>
</feature>
<dbReference type="AlphaFoldDB" id="A0AA38U7H3"/>
<organism evidence="2 3">
    <name type="scientific">Cladophialophora chaetospira</name>
    <dbReference type="NCBI Taxonomy" id="386627"/>
    <lineage>
        <taxon>Eukaryota</taxon>
        <taxon>Fungi</taxon>
        <taxon>Dikarya</taxon>
        <taxon>Ascomycota</taxon>
        <taxon>Pezizomycotina</taxon>
        <taxon>Eurotiomycetes</taxon>
        <taxon>Chaetothyriomycetidae</taxon>
        <taxon>Chaetothyriales</taxon>
        <taxon>Herpotrichiellaceae</taxon>
        <taxon>Cladophialophora</taxon>
    </lineage>
</organism>
<gene>
    <name evidence="2" type="ORF">H2200_013606</name>
</gene>